<proteinExistence type="inferred from homology"/>
<dbReference type="PANTHER" id="PTHR43807:SF20">
    <property type="entry name" value="FI04487P"/>
    <property type="match status" value="1"/>
</dbReference>
<dbReference type="InterPro" id="IPR004839">
    <property type="entry name" value="Aminotransferase_I/II_large"/>
</dbReference>
<keyword evidence="8 12" id="KW-0456">Lyase</keyword>
<evidence type="ECO:0000256" key="6">
    <source>
        <dbReference type="ARBA" id="ARBA00022898"/>
    </source>
</evidence>
<accession>A0A8B6CIR3</accession>
<dbReference type="Gene3D" id="3.90.1150.10">
    <property type="entry name" value="Aspartate Aminotransferase, domain 1"/>
    <property type="match status" value="1"/>
</dbReference>
<dbReference type="Gene3D" id="3.40.640.10">
    <property type="entry name" value="Type I PLP-dependent aspartate aminotransferase-like (Major domain)"/>
    <property type="match status" value="1"/>
</dbReference>
<keyword evidence="4" id="KW-0032">Aminotransferase</keyword>
<keyword evidence="6" id="KW-0663">Pyridoxal phosphate</keyword>
<dbReference type="UniPathway" id="UPA00334">
    <property type="reaction ID" value="UER00726"/>
</dbReference>
<dbReference type="EMBL" id="UYJE01001756">
    <property type="protein sequence ID" value="VDI04888.1"/>
    <property type="molecule type" value="Genomic_DNA"/>
</dbReference>
<dbReference type="GO" id="GO:0097053">
    <property type="term" value="P:L-kynurenine catabolic process"/>
    <property type="evidence" value="ECO:0007669"/>
    <property type="project" value="UniProtKB-UniPathway"/>
</dbReference>
<dbReference type="Pfam" id="PF00155">
    <property type="entry name" value="Aminotran_1_2"/>
    <property type="match status" value="1"/>
</dbReference>
<evidence type="ECO:0000256" key="3">
    <source>
        <dbReference type="ARBA" id="ARBA00011738"/>
    </source>
</evidence>
<dbReference type="PANTHER" id="PTHR43807">
    <property type="entry name" value="FI04487P"/>
    <property type="match status" value="1"/>
</dbReference>
<dbReference type="FunFam" id="3.90.1150.10:FF:000021">
    <property type="entry name" value="Kynurenine--oxoglutarate transaminase 3"/>
    <property type="match status" value="1"/>
</dbReference>
<comment type="catalytic activity">
    <reaction evidence="10">
        <text>an S-substituted L-cysteine + H2O = a thiol + pyruvate + NH4(+)</text>
        <dbReference type="Rhea" id="RHEA:18121"/>
        <dbReference type="ChEBI" id="CHEBI:15361"/>
        <dbReference type="ChEBI" id="CHEBI:15377"/>
        <dbReference type="ChEBI" id="CHEBI:28938"/>
        <dbReference type="ChEBI" id="CHEBI:29256"/>
        <dbReference type="ChEBI" id="CHEBI:58717"/>
        <dbReference type="EC" id="4.4.1.13"/>
    </reaction>
    <physiologicalReaction direction="left-to-right" evidence="10">
        <dbReference type="Rhea" id="RHEA:18122"/>
    </physiologicalReaction>
</comment>
<reference evidence="12" key="1">
    <citation type="submission" date="2018-11" db="EMBL/GenBank/DDBJ databases">
        <authorList>
            <person name="Alioto T."/>
            <person name="Alioto T."/>
        </authorList>
    </citation>
    <scope>NUCLEOTIDE SEQUENCE</scope>
</reference>
<evidence type="ECO:0000256" key="8">
    <source>
        <dbReference type="ARBA" id="ARBA00023239"/>
    </source>
</evidence>
<sequence>KGSTHVCAYIQVRETGLPSCSNVKPGGHGGHNINYEAMQVLNPVKSVGIAFATYVIQSTSHKTVLPIISSNRKYSKMSKLRGADRLKGTEKNVWVEFGKLAVDYKALNLGQGFPDFKPPQHVIDKMVHAVDGSENALLSQYTRSYGHPRLVNVLAKLYSPLTGQTLDPMNNITVSVGAYGVLFCAVQGLVNPGDEVVIVEPYFDCYEPMVKVAGATPKYVPIRPIKKEGVLSSDDWKLDPVELESKFSAKTKAIMINNPNNPVGKVFKKEELEMIAGLCKKYDCICISDEVYEWMIYDDNKHIKIASLPGMWERTITLGSAGKTFSATGWKLGWGVGPDHLIKPMQILHQNCIYTCPTPIQEAVAEGLEYELSVQDNKEECYLTSLALELKPKRDALAKSLVEIGMIPTIPEGGYFMMADISKLNIDIPDDGTKDPYDFKFVRWLCKEKRLSVIPPSAFYNQEHKNLGEKFVRFCFIKNDNGIAATGRVQRRHVRS</sequence>
<dbReference type="FunFam" id="3.40.640.10:FF:000024">
    <property type="entry name" value="Kynurenine--oxoglutarate transaminase 3"/>
    <property type="match status" value="1"/>
</dbReference>
<comment type="similarity">
    <text evidence="2">Belongs to the class-I pyridoxal-phosphate-dependent aminotransferase family.</text>
</comment>
<evidence type="ECO:0000256" key="4">
    <source>
        <dbReference type="ARBA" id="ARBA00022576"/>
    </source>
</evidence>
<feature type="non-terminal residue" evidence="12">
    <location>
        <position position="1"/>
    </location>
</feature>
<dbReference type="Proteomes" id="UP000596742">
    <property type="component" value="Unassembled WGS sequence"/>
</dbReference>
<evidence type="ECO:0000256" key="9">
    <source>
        <dbReference type="ARBA" id="ARBA00024016"/>
    </source>
</evidence>
<dbReference type="InterPro" id="IPR015421">
    <property type="entry name" value="PyrdxlP-dep_Trfase_major"/>
</dbReference>
<feature type="domain" description="Aminotransferase class I/classII large" evidence="11">
    <location>
        <begin position="106"/>
        <end position="476"/>
    </location>
</feature>
<evidence type="ECO:0000256" key="5">
    <source>
        <dbReference type="ARBA" id="ARBA00022679"/>
    </source>
</evidence>
<keyword evidence="7" id="KW-0007">Acetylation</keyword>
<gene>
    <name evidence="12" type="ORF">MGAL_10B066677</name>
</gene>
<dbReference type="InterPro" id="IPR051326">
    <property type="entry name" value="Kynurenine-oxoglutarate_AT"/>
</dbReference>
<evidence type="ECO:0000256" key="7">
    <source>
        <dbReference type="ARBA" id="ARBA00022990"/>
    </source>
</evidence>
<evidence type="ECO:0000313" key="13">
    <source>
        <dbReference type="Proteomes" id="UP000596742"/>
    </source>
</evidence>
<evidence type="ECO:0000259" key="11">
    <source>
        <dbReference type="Pfam" id="PF00155"/>
    </source>
</evidence>
<evidence type="ECO:0000256" key="10">
    <source>
        <dbReference type="ARBA" id="ARBA00049325"/>
    </source>
</evidence>
<evidence type="ECO:0000313" key="12">
    <source>
        <dbReference type="EMBL" id="VDI04888.1"/>
    </source>
</evidence>
<dbReference type="GO" id="GO:0016212">
    <property type="term" value="F:kynurenine-oxoglutarate transaminase activity"/>
    <property type="evidence" value="ECO:0007669"/>
    <property type="project" value="UniProtKB-ARBA"/>
</dbReference>
<protein>
    <submittedName>
        <fullName evidence="12">Kynurenine---oxoglutarate transaminase / cysteine-S-conjugate beta-lyase / glutamine</fullName>
    </submittedName>
</protein>
<keyword evidence="5" id="KW-0808">Transferase</keyword>
<dbReference type="GO" id="GO:0005739">
    <property type="term" value="C:mitochondrion"/>
    <property type="evidence" value="ECO:0007669"/>
    <property type="project" value="TreeGrafter"/>
</dbReference>
<dbReference type="FunFam" id="3.90.1150.10:FF:000275">
    <property type="entry name" value="kynurenine--oxoglutarate transaminase 1"/>
    <property type="match status" value="1"/>
</dbReference>
<keyword evidence="13" id="KW-1185">Reference proteome</keyword>
<comment type="pathway">
    <text evidence="9">Amino-acid degradation; L-kynurenine degradation; kynurenate from L-kynurenine: step 1/2.</text>
</comment>
<comment type="caution">
    <text evidence="12">The sequence shown here is derived from an EMBL/GenBank/DDBJ whole genome shotgun (WGS) entry which is preliminary data.</text>
</comment>
<dbReference type="AlphaFoldDB" id="A0A8B6CIR3"/>
<dbReference type="CDD" id="cd00609">
    <property type="entry name" value="AAT_like"/>
    <property type="match status" value="1"/>
</dbReference>
<evidence type="ECO:0000256" key="1">
    <source>
        <dbReference type="ARBA" id="ARBA00001933"/>
    </source>
</evidence>
<dbReference type="InterPro" id="IPR015424">
    <property type="entry name" value="PyrdxlP-dep_Trfase"/>
</dbReference>
<evidence type="ECO:0000256" key="2">
    <source>
        <dbReference type="ARBA" id="ARBA00007441"/>
    </source>
</evidence>
<dbReference type="GO" id="GO:0047804">
    <property type="term" value="F:cysteine-S-conjugate beta-lyase activity"/>
    <property type="evidence" value="ECO:0007669"/>
    <property type="project" value="UniProtKB-EC"/>
</dbReference>
<dbReference type="SUPFAM" id="SSF53383">
    <property type="entry name" value="PLP-dependent transferases"/>
    <property type="match status" value="1"/>
</dbReference>
<feature type="non-terminal residue" evidence="12">
    <location>
        <position position="496"/>
    </location>
</feature>
<comment type="cofactor">
    <cofactor evidence="1">
        <name>pyridoxal 5'-phosphate</name>
        <dbReference type="ChEBI" id="CHEBI:597326"/>
    </cofactor>
</comment>
<dbReference type="GO" id="GO:0030170">
    <property type="term" value="F:pyridoxal phosphate binding"/>
    <property type="evidence" value="ECO:0007669"/>
    <property type="project" value="InterPro"/>
</dbReference>
<dbReference type="OrthoDB" id="2414662at2759"/>
<comment type="subunit">
    <text evidence="3">Homodimer.</text>
</comment>
<dbReference type="InterPro" id="IPR015422">
    <property type="entry name" value="PyrdxlP-dep_Trfase_small"/>
</dbReference>
<name>A0A8B6CIR3_MYTGA</name>
<organism evidence="12 13">
    <name type="scientific">Mytilus galloprovincialis</name>
    <name type="common">Mediterranean mussel</name>
    <dbReference type="NCBI Taxonomy" id="29158"/>
    <lineage>
        <taxon>Eukaryota</taxon>
        <taxon>Metazoa</taxon>
        <taxon>Spiralia</taxon>
        <taxon>Lophotrochozoa</taxon>
        <taxon>Mollusca</taxon>
        <taxon>Bivalvia</taxon>
        <taxon>Autobranchia</taxon>
        <taxon>Pteriomorphia</taxon>
        <taxon>Mytilida</taxon>
        <taxon>Mytiloidea</taxon>
        <taxon>Mytilidae</taxon>
        <taxon>Mytilinae</taxon>
        <taxon>Mytilus</taxon>
    </lineage>
</organism>